<dbReference type="Gene3D" id="1.25.10.10">
    <property type="entry name" value="Leucine-rich Repeat Variant"/>
    <property type="match status" value="1"/>
</dbReference>
<dbReference type="GO" id="GO:0005737">
    <property type="term" value="C:cytoplasm"/>
    <property type="evidence" value="ECO:0007669"/>
    <property type="project" value="TreeGrafter"/>
</dbReference>
<dbReference type="OrthoDB" id="435593at2759"/>
<evidence type="ECO:0000313" key="2">
    <source>
        <dbReference type="EMBL" id="CDO53680.1"/>
    </source>
</evidence>
<dbReference type="Pfam" id="PF03810">
    <property type="entry name" value="IBN_N"/>
    <property type="match status" value="1"/>
</dbReference>
<dbReference type="InterPro" id="IPR058537">
    <property type="entry name" value="TPR_TNPO3_IPO13_4th"/>
</dbReference>
<comment type="caution">
    <text evidence="2">The sequence shown here is derived from an EMBL/GenBank/DDBJ whole genome shotgun (WGS) entry which is preliminary data.</text>
</comment>
<dbReference type="InterPro" id="IPR057942">
    <property type="entry name" value="TPR_TNPO3_IPO13_3rd"/>
</dbReference>
<keyword evidence="2" id="KW-0675">Receptor</keyword>
<dbReference type="InterPro" id="IPR051345">
    <property type="entry name" value="Importin_beta-like_NTR"/>
</dbReference>
<dbReference type="InterPro" id="IPR001494">
    <property type="entry name" value="Importin-beta_N"/>
</dbReference>
<dbReference type="Proteomes" id="UP000242525">
    <property type="component" value="Unassembled WGS sequence"/>
</dbReference>
<dbReference type="SUPFAM" id="SSF48371">
    <property type="entry name" value="ARM repeat"/>
    <property type="match status" value="1"/>
</dbReference>
<evidence type="ECO:0000313" key="3">
    <source>
        <dbReference type="Proteomes" id="UP000242525"/>
    </source>
</evidence>
<dbReference type="PANTHER" id="PTHR12363:SF53">
    <property type="entry name" value="MRNA TRANSPORT REGULATOR MTR10"/>
    <property type="match status" value="1"/>
</dbReference>
<dbReference type="SMART" id="SM00913">
    <property type="entry name" value="IBN_N"/>
    <property type="match status" value="1"/>
</dbReference>
<dbReference type="Pfam" id="PF24140">
    <property type="entry name" value="TPR_TNPO3_IPO13_3rd"/>
    <property type="match status" value="1"/>
</dbReference>
<dbReference type="PANTHER" id="PTHR12363">
    <property type="entry name" value="TRANSPORTIN 3 AND IMPORTIN 13"/>
    <property type="match status" value="1"/>
</dbReference>
<dbReference type="Pfam" id="PF08389">
    <property type="entry name" value="Xpo1"/>
    <property type="match status" value="1"/>
</dbReference>
<dbReference type="Pfam" id="PF24139">
    <property type="entry name" value="TPR_TNPO3_IPO13_4th"/>
    <property type="match status" value="1"/>
</dbReference>
<dbReference type="EMBL" id="CCBN010000005">
    <property type="protein sequence ID" value="CDO53680.1"/>
    <property type="molecule type" value="Genomic_DNA"/>
</dbReference>
<dbReference type="GO" id="GO:0031267">
    <property type="term" value="F:small GTPase binding"/>
    <property type="evidence" value="ECO:0007669"/>
    <property type="project" value="InterPro"/>
</dbReference>
<dbReference type="InterPro" id="IPR011989">
    <property type="entry name" value="ARM-like"/>
</dbReference>
<dbReference type="PROSITE" id="PS50166">
    <property type="entry name" value="IMPORTIN_B_NT"/>
    <property type="match status" value="1"/>
</dbReference>
<dbReference type="FunFam" id="1.25.10.10:FF:000266">
    <property type="entry name" value="mRNA transport regulator MTR10"/>
    <property type="match status" value="1"/>
</dbReference>
<keyword evidence="3" id="KW-1185">Reference proteome</keyword>
<organism evidence="2 3">
    <name type="scientific">Geotrichum candidum</name>
    <name type="common">Oospora lactis</name>
    <name type="synonym">Dipodascus geotrichum</name>
    <dbReference type="NCBI Taxonomy" id="1173061"/>
    <lineage>
        <taxon>Eukaryota</taxon>
        <taxon>Fungi</taxon>
        <taxon>Dikarya</taxon>
        <taxon>Ascomycota</taxon>
        <taxon>Saccharomycotina</taxon>
        <taxon>Dipodascomycetes</taxon>
        <taxon>Dipodascales</taxon>
        <taxon>Dipodascaceae</taxon>
        <taxon>Geotrichum</taxon>
    </lineage>
</organism>
<feature type="domain" description="Importin N-terminal" evidence="1">
    <location>
        <begin position="30"/>
        <end position="97"/>
    </location>
</feature>
<dbReference type="InterPro" id="IPR057941">
    <property type="entry name" value="TPR_TNPO3_IPO13_2nd"/>
</dbReference>
<dbReference type="InterPro" id="IPR016024">
    <property type="entry name" value="ARM-type_fold"/>
</dbReference>
<dbReference type="Pfam" id="PF24138">
    <property type="entry name" value="TPR_TNPO3_IPO13_2nd"/>
    <property type="match status" value="1"/>
</dbReference>
<dbReference type="STRING" id="1173061.A0A0J9X8W7"/>
<proteinExistence type="predicted"/>
<sequence>MSNNEFTEQNVLQVLDTMYSNGNDSIKKEANNFLESFQKSPEAWSITHAILSQSEIPVQAKIFGAQTLRAKIVYDLYQLSSDQQNDLKNSLVQLIITNRASHKIINTQLCVALANLALQFLSWKGVIPELVNSLGSNPETISSLLEFLKVLPEELSSSRKLPISDEEYRVRTIELLSENAEHVFELLLNLINTPQFPTYKSLIFQCFNSWLREIDSVKVVNSPLLNLIFQALFDVDTFESAVECICSMIRETRDVDESMPVIQALYPLVISLRPKITECKDDPDAYSGYTRLFAEAGESWHMLIARAPKDFRGLVEAIAECTAFDEDLDVVQYTFHFWYLLKQMIVMDRYNEARNELGDIYLTLVHVIIDHLQYPAGDGADLFDGDREEEDKFKDFRHEMGDVLKDCCSVIGASRALGSALTKVIEKLNALNNGAQVPWQQIEAPLFSMRAMAREVDIYEDEILPQFMKILEKLPEHEKIRYATTLVLGRYTEWTAKHPEYLELQLNYITNGFTNPSKAVISAAAQALKHFCQDCSQHLTNFVDQLYPFYENVAGTLDLRSYYEVTDGIAHVVRAQPLDVMLQALQYFGNPICTRLLEKAQLPGNDQLHRDIADEIELLNIFVETVDVEAPIGTKNPTAQFVIEVLPVISQLLDKHGFSSYVAERGAKFIRFSLFSCGSDLLDVLPTIAELLASQFQKTHFGCYLYVTGTVFREFSREDTSENIKASVWAFGQEQITTFFKYLATINPANAPDLIEDFFRLMGDVVMYFPFQLIASDLFLPSFDAALIAINLNEYDTIITGIQYLQDLFAYGSKYPPSSVHKSIPDNIRSIIVRLANEKGQQLATQLILGLIFSLPKDTRSDALSLFLEVTQLVDQNTAITWITNTLQQLPVGTVTDEEKAKLVSKMSTALNSGDYKRIKSQISDFTVWYSRRNVTPRSGIATPRETQSSHGFSFNG</sequence>
<reference evidence="2" key="1">
    <citation type="submission" date="2014-03" db="EMBL/GenBank/DDBJ databases">
        <authorList>
            <person name="Casaregola S."/>
        </authorList>
    </citation>
    <scope>NUCLEOTIDE SEQUENCE [LARGE SCALE GENOMIC DNA]</scope>
    <source>
        <strain evidence="2">CLIB 918</strain>
    </source>
</reference>
<dbReference type="InterPro" id="IPR013598">
    <property type="entry name" value="Exportin-1/Importin-b-like"/>
</dbReference>
<dbReference type="GO" id="GO:0005634">
    <property type="term" value="C:nucleus"/>
    <property type="evidence" value="ECO:0007669"/>
    <property type="project" value="UniProtKB-ARBA"/>
</dbReference>
<dbReference type="GO" id="GO:0006606">
    <property type="term" value="P:protein import into nucleus"/>
    <property type="evidence" value="ECO:0007669"/>
    <property type="project" value="TreeGrafter"/>
</dbReference>
<name>A0A0J9X8W7_GEOCN</name>
<dbReference type="AlphaFoldDB" id="A0A0J9X8W7"/>
<accession>A0A0J9X8W7</accession>
<evidence type="ECO:0000259" key="1">
    <source>
        <dbReference type="PROSITE" id="PS50166"/>
    </source>
</evidence>
<gene>
    <name evidence="2" type="ORF">BN980_GECA05s05411g</name>
</gene>
<protein>
    <submittedName>
        <fullName evidence="2">Similar to Saccharomyces cerevisiae YOR160W MTR10 Nuclear import receptor, mediates the nuclear localization of proteins involved in mRNA-nucleus export</fullName>
    </submittedName>
</protein>